<keyword evidence="2" id="KW-1185">Reference proteome</keyword>
<protein>
    <submittedName>
        <fullName evidence="1">PIG-L family deacetylase</fullName>
    </submittedName>
</protein>
<evidence type="ECO:0000313" key="2">
    <source>
        <dbReference type="Proteomes" id="UP001139011"/>
    </source>
</evidence>
<dbReference type="AlphaFoldDB" id="A0A9X1XCW9"/>
<dbReference type="Pfam" id="PF02585">
    <property type="entry name" value="PIG-L"/>
    <property type="match status" value="1"/>
</dbReference>
<accession>A0A9X1XCW9</accession>
<comment type="caution">
    <text evidence="1">The sequence shown here is derived from an EMBL/GenBank/DDBJ whole genome shotgun (WGS) entry which is preliminary data.</text>
</comment>
<name>A0A9X1XCW9_9BACL</name>
<dbReference type="GO" id="GO:0016811">
    <property type="term" value="F:hydrolase activity, acting on carbon-nitrogen (but not peptide) bonds, in linear amides"/>
    <property type="evidence" value="ECO:0007669"/>
    <property type="project" value="TreeGrafter"/>
</dbReference>
<gene>
    <name evidence="1" type="ORF">LCY76_14570</name>
</gene>
<reference evidence="1" key="1">
    <citation type="submission" date="2021-09" db="EMBL/GenBank/DDBJ databases">
        <title>Genome analysis of Fictibacillus sp. KIGAM418 isolated from marine sediment.</title>
        <authorList>
            <person name="Seo M.-J."/>
            <person name="Cho E.-S."/>
            <person name="Hwang C.Y."/>
        </authorList>
    </citation>
    <scope>NUCLEOTIDE SEQUENCE</scope>
    <source>
        <strain evidence="1">KIGAM418</strain>
    </source>
</reference>
<dbReference type="PANTHER" id="PTHR12993">
    <property type="entry name" value="N-ACETYLGLUCOSAMINYL-PHOSPHATIDYLINOSITOL DE-N-ACETYLASE-RELATED"/>
    <property type="match status" value="1"/>
</dbReference>
<proteinExistence type="predicted"/>
<dbReference type="Proteomes" id="UP001139011">
    <property type="component" value="Unassembled WGS sequence"/>
</dbReference>
<dbReference type="Gene3D" id="3.40.50.10320">
    <property type="entry name" value="LmbE-like"/>
    <property type="match status" value="1"/>
</dbReference>
<dbReference type="InterPro" id="IPR024078">
    <property type="entry name" value="LmbE-like_dom_sf"/>
</dbReference>
<dbReference type="PANTHER" id="PTHR12993:SF11">
    <property type="entry name" value="N-ACETYLGLUCOSAMINYL-PHOSPHATIDYLINOSITOL DE-N-ACETYLASE"/>
    <property type="match status" value="1"/>
</dbReference>
<organism evidence="1 2">
    <name type="scientific">Fictibacillus marinisediminis</name>
    <dbReference type="NCBI Taxonomy" id="2878389"/>
    <lineage>
        <taxon>Bacteria</taxon>
        <taxon>Bacillati</taxon>
        <taxon>Bacillota</taxon>
        <taxon>Bacilli</taxon>
        <taxon>Bacillales</taxon>
        <taxon>Fictibacillaceae</taxon>
        <taxon>Fictibacillus</taxon>
    </lineage>
</organism>
<dbReference type="InterPro" id="IPR003737">
    <property type="entry name" value="GlcNAc_PI_deacetylase-related"/>
</dbReference>
<sequence>MAEINKLMVVAHPDDEIIFGGDELIQEKGWKVICISEGNNDTRSQEFKAAMKKVEAEYEIWSFKDAWTEHVNRPKLEQELQRIIHERPYRKIVTHNLQGEYGHPEHKALSEIMNSIVKENLFMFDLSLEEVLQVDILKQKLEILEVYESQKHAVEQLLPYVIKARSIQVK</sequence>
<dbReference type="EMBL" id="JAIWJX010000002">
    <property type="protein sequence ID" value="MCK6257806.1"/>
    <property type="molecule type" value="Genomic_DNA"/>
</dbReference>
<dbReference type="RefSeq" id="WP_062234407.1">
    <property type="nucleotide sequence ID" value="NZ_JAIWJX010000002.1"/>
</dbReference>
<dbReference type="SUPFAM" id="SSF102588">
    <property type="entry name" value="LmbE-like"/>
    <property type="match status" value="1"/>
</dbReference>
<evidence type="ECO:0000313" key="1">
    <source>
        <dbReference type="EMBL" id="MCK6257806.1"/>
    </source>
</evidence>